<gene>
    <name evidence="1" type="ORF">MENT_LOCUS5152</name>
</gene>
<dbReference type="AlphaFoldDB" id="A0A6V7TZB4"/>
<protein>
    <submittedName>
        <fullName evidence="1">Uncharacterized protein</fullName>
    </submittedName>
</protein>
<comment type="caution">
    <text evidence="1">The sequence shown here is derived from an EMBL/GenBank/DDBJ whole genome shotgun (WGS) entry which is preliminary data.</text>
</comment>
<dbReference type="Proteomes" id="UP000580250">
    <property type="component" value="Unassembled WGS sequence"/>
</dbReference>
<reference evidence="1 2" key="1">
    <citation type="submission" date="2020-08" db="EMBL/GenBank/DDBJ databases">
        <authorList>
            <person name="Koutsovoulos G."/>
            <person name="Danchin GJ E."/>
        </authorList>
    </citation>
    <scope>NUCLEOTIDE SEQUENCE [LARGE SCALE GENOMIC DNA]</scope>
</reference>
<evidence type="ECO:0000313" key="1">
    <source>
        <dbReference type="EMBL" id="CAD2136587.1"/>
    </source>
</evidence>
<proteinExistence type="predicted"/>
<evidence type="ECO:0000313" key="2">
    <source>
        <dbReference type="Proteomes" id="UP000580250"/>
    </source>
</evidence>
<dbReference type="EMBL" id="CAJEWN010000018">
    <property type="protein sequence ID" value="CAD2136587.1"/>
    <property type="molecule type" value="Genomic_DNA"/>
</dbReference>
<accession>A0A6V7TZB4</accession>
<sequence>MHYLQIRNCLSRIFTVKIFGEEVEINLLFEIIGLHHYNDKNLINVKNKMRNILGENMFNKIEMAFPVIFEIDTIEEEEYIKLFKRLLSNPSNWEMANLIIYRINISNIVKYIYLIYEKFIEIKLEYEDKFNEFWNLNIFPAAKDLLNEDKEIKEIIKIYKLIFEILINKYKELIKEREEEEEGEVVIKIEEKLKLELGNKIIEIAKNNKKFKEFLDTTRGAKARILEIFERKMDIYEIIFEEENGDLREIISIGM</sequence>
<organism evidence="1 2">
    <name type="scientific">Meloidogyne enterolobii</name>
    <name type="common">Root-knot nematode worm</name>
    <name type="synonym">Meloidogyne mayaguensis</name>
    <dbReference type="NCBI Taxonomy" id="390850"/>
    <lineage>
        <taxon>Eukaryota</taxon>
        <taxon>Metazoa</taxon>
        <taxon>Ecdysozoa</taxon>
        <taxon>Nematoda</taxon>
        <taxon>Chromadorea</taxon>
        <taxon>Rhabditida</taxon>
        <taxon>Tylenchina</taxon>
        <taxon>Tylenchomorpha</taxon>
        <taxon>Tylenchoidea</taxon>
        <taxon>Meloidogynidae</taxon>
        <taxon>Meloidogyninae</taxon>
        <taxon>Meloidogyne</taxon>
    </lineage>
</organism>
<name>A0A6V7TZB4_MELEN</name>